<dbReference type="InterPro" id="IPR009057">
    <property type="entry name" value="Homeodomain-like_sf"/>
</dbReference>
<evidence type="ECO:0000313" key="2">
    <source>
        <dbReference type="Proteomes" id="UP000799118"/>
    </source>
</evidence>
<name>A0A6A4HP79_9AGAR</name>
<protein>
    <recommendedName>
        <fullName evidence="3">Paired domain-containing protein</fullName>
    </recommendedName>
</protein>
<dbReference type="Proteomes" id="UP000799118">
    <property type="component" value="Unassembled WGS sequence"/>
</dbReference>
<accession>A0A6A4HP79</accession>
<dbReference type="AlphaFoldDB" id="A0A6A4HP79"/>
<dbReference type="EMBL" id="ML769473">
    <property type="protein sequence ID" value="KAE9399158.1"/>
    <property type="molecule type" value="Genomic_DNA"/>
</dbReference>
<dbReference type="PANTHER" id="PTHR48472:SF1">
    <property type="entry name" value="TC1-LIKE TRANSPOSASE DDE DOMAIN-CONTAINING PROTEIN"/>
    <property type="match status" value="1"/>
</dbReference>
<keyword evidence="2" id="KW-1185">Reference proteome</keyword>
<dbReference type="SUPFAM" id="SSF46689">
    <property type="entry name" value="Homeodomain-like"/>
    <property type="match status" value="1"/>
</dbReference>
<evidence type="ECO:0000313" key="1">
    <source>
        <dbReference type="EMBL" id="KAE9399158.1"/>
    </source>
</evidence>
<sequence length="170" mass="19578">DLHAQVPVLFWDQSVSVKNICFFLRIKKSVVYKILTEYRDLGQPKPALPIQGCPSLLIETNIRFLSSLIDLHPCLYLDEIQAELEKSHGIYVSLFTIIQALWKLNVSRKTVSVCALECNELERSLYMLRMARLAPRPDMLVFIDKAACNSKTSLQKHGRAKRGHHCVQWR</sequence>
<gene>
    <name evidence="1" type="ORF">BT96DRAFT_783783</name>
</gene>
<feature type="non-terminal residue" evidence="1">
    <location>
        <position position="1"/>
    </location>
</feature>
<feature type="non-terminal residue" evidence="1">
    <location>
        <position position="170"/>
    </location>
</feature>
<evidence type="ECO:0008006" key="3">
    <source>
        <dbReference type="Google" id="ProtNLM"/>
    </source>
</evidence>
<reference evidence="1" key="1">
    <citation type="journal article" date="2019" name="Environ. Microbiol.">
        <title>Fungal ecological strategies reflected in gene transcription - a case study of two litter decomposers.</title>
        <authorList>
            <person name="Barbi F."/>
            <person name="Kohler A."/>
            <person name="Barry K."/>
            <person name="Baskaran P."/>
            <person name="Daum C."/>
            <person name="Fauchery L."/>
            <person name="Ihrmark K."/>
            <person name="Kuo A."/>
            <person name="LaButti K."/>
            <person name="Lipzen A."/>
            <person name="Morin E."/>
            <person name="Grigoriev I.V."/>
            <person name="Henrissat B."/>
            <person name="Lindahl B."/>
            <person name="Martin F."/>
        </authorList>
    </citation>
    <scope>NUCLEOTIDE SEQUENCE</scope>
    <source>
        <strain evidence="1">JB14</strain>
    </source>
</reference>
<dbReference type="OrthoDB" id="3012036at2759"/>
<organism evidence="1 2">
    <name type="scientific">Gymnopus androsaceus JB14</name>
    <dbReference type="NCBI Taxonomy" id="1447944"/>
    <lineage>
        <taxon>Eukaryota</taxon>
        <taxon>Fungi</taxon>
        <taxon>Dikarya</taxon>
        <taxon>Basidiomycota</taxon>
        <taxon>Agaricomycotina</taxon>
        <taxon>Agaricomycetes</taxon>
        <taxon>Agaricomycetidae</taxon>
        <taxon>Agaricales</taxon>
        <taxon>Marasmiineae</taxon>
        <taxon>Omphalotaceae</taxon>
        <taxon>Gymnopus</taxon>
    </lineage>
</organism>
<proteinExistence type="predicted"/>
<dbReference type="PANTHER" id="PTHR48472">
    <property type="entry name" value="TC1-LIKE TRANSPOSASE DDE DOMAIN-CONTAINING PROTEIN"/>
    <property type="match status" value="1"/>
</dbReference>